<evidence type="ECO:0000313" key="4">
    <source>
        <dbReference type="Proteomes" id="UP000069771"/>
    </source>
</evidence>
<feature type="region of interest" description="Disordered" evidence="1">
    <location>
        <begin position="802"/>
        <end position="823"/>
    </location>
</feature>
<dbReference type="Gene3D" id="3.40.50.300">
    <property type="entry name" value="P-loop containing nucleotide triphosphate hydrolases"/>
    <property type="match status" value="1"/>
</dbReference>
<dbReference type="InterPro" id="IPR043964">
    <property type="entry name" value="P-loop_TraG"/>
</dbReference>
<gene>
    <name evidence="3" type="ORF">AALO17_06330</name>
</gene>
<feature type="domain" description="TraG P-loop" evidence="2">
    <location>
        <begin position="433"/>
        <end position="754"/>
    </location>
</feature>
<proteinExistence type="predicted"/>
<dbReference type="InterPro" id="IPR051162">
    <property type="entry name" value="T4SS_component"/>
</dbReference>
<name>A0A140DSZ0_9FIRM</name>
<dbReference type="Gene3D" id="1.10.8.730">
    <property type="match status" value="1"/>
</dbReference>
<reference evidence="3 4" key="1">
    <citation type="journal article" date="2016" name="Gut Pathog.">
        <title>Whole genome sequencing of "Faecalibaculum rodentium" ALO17, isolated from C57BL/6J laboratory mouse feces.</title>
        <authorList>
            <person name="Lim S."/>
            <person name="Chang D.H."/>
            <person name="Ahn S."/>
            <person name="Kim B.C."/>
        </authorList>
    </citation>
    <scope>NUCLEOTIDE SEQUENCE [LARGE SCALE GENOMIC DNA]</scope>
    <source>
        <strain evidence="3 4">Alo17</strain>
    </source>
</reference>
<evidence type="ECO:0000259" key="2">
    <source>
        <dbReference type="Pfam" id="PF19044"/>
    </source>
</evidence>
<dbReference type="PANTHER" id="PTHR30121">
    <property type="entry name" value="UNCHARACTERIZED PROTEIN YJGR-RELATED"/>
    <property type="match status" value="1"/>
</dbReference>
<sequence length="865" mass="99053">MNKKLTRKEKKNEVVRIRSVQNAFKYNQMLKNGVCVMDDDLYSMSILFSDTNFSMAPEETKINIFTRYMEILNSLSTDKAGISLTINNRLVNEEQFRKKMIIPLASDGLDDLRMELNQQRLDDLSKGHNKIVAEKIMTVTVNADNVVEAKRDLDKAAYDLEGSFQSLGSECSVMSGKERLETLYSVIKPGKHLDFEYEYLGPGDSTKDFICPYAMDFGESPQYFRMDDRYCQVLYLSSWATEMTESFFESLMALEHNLMITLHMSVVPRGQDVSHIQYIIDDMRANRSKMIRRDRRQGGDGDVPDQIEFEYQQAMELLKDVQERNQRLFHVQLLVMINASSKDEMDFVSKDVQSVASKRGFQFLPMSYEQEEAFNAVLPIGRPKDKLGRTTVSKVCSVMIPFTTKEIRANESPIYYGSNPISRNMILANRRELANPSGWILGKPGFGKSWSAKEESMAVLLQNPNADIFFIDPQGEYRHLAEELNKISMREKFTVLKVDMMSNLHFNPFEVDLSDPEWLKRKSEFLLFVIAEMIGQGELSATQKSLVDRIVHKVYQEYTMALESGHETRVPTLKDFYNKMNEYAEETMNPVAADIAESLWIFVNGSIDLFAHESNVDMSSRFIVFDISELGDSIRTLAMKVILETLEQRVRENHLSGKPTYVYIDEIYLLHKDAYSENFLNEFWKWCRKFGGVVTGITQNVSELLESTQATSMLSNSEFCIMLAQGHDDVQKLQILFNLSDEQARSLLSAGKGSGLIKYGTTIIPFKNSFPKDTRLYEIWNTDPREQKRITEAKKAIRKAVIKPDDHPHHYDSESPKEKTSSKIATEYVKEAVIKAPTKKAEGSADPVVKAPVSVVRTGYDPNEY</sequence>
<dbReference type="AlphaFoldDB" id="A0A140DSZ0"/>
<dbReference type="InterPro" id="IPR027417">
    <property type="entry name" value="P-loop_NTPase"/>
</dbReference>
<evidence type="ECO:0000256" key="1">
    <source>
        <dbReference type="SAM" id="MobiDB-lite"/>
    </source>
</evidence>
<dbReference type="KEGG" id="fro:AALO17_06330"/>
<keyword evidence="4" id="KW-1185">Reference proteome</keyword>
<dbReference type="Pfam" id="PF19044">
    <property type="entry name" value="P-loop_TraG"/>
    <property type="match status" value="1"/>
</dbReference>
<dbReference type="NCBIfam" id="NF045971">
    <property type="entry name" value="conju_CD1110"/>
    <property type="match status" value="1"/>
</dbReference>
<dbReference type="STRING" id="1702221.AALO17_06330"/>
<accession>A0A140DSZ0</accession>
<feature type="compositionally biased region" description="Basic and acidic residues" evidence="1">
    <location>
        <begin position="802"/>
        <end position="821"/>
    </location>
</feature>
<dbReference type="CDD" id="cd01127">
    <property type="entry name" value="TrwB_TraG_TraD_VirD4"/>
    <property type="match status" value="1"/>
</dbReference>
<dbReference type="Proteomes" id="UP000069771">
    <property type="component" value="Chromosome"/>
</dbReference>
<protein>
    <recommendedName>
        <fullName evidence="2">TraG P-loop domain-containing protein</fullName>
    </recommendedName>
</protein>
<dbReference type="EMBL" id="CP011391">
    <property type="protein sequence ID" value="AMK53767.1"/>
    <property type="molecule type" value="Genomic_DNA"/>
</dbReference>
<organism evidence="3 4">
    <name type="scientific">Faecalibaculum rodentium</name>
    <dbReference type="NCBI Taxonomy" id="1702221"/>
    <lineage>
        <taxon>Bacteria</taxon>
        <taxon>Bacillati</taxon>
        <taxon>Bacillota</taxon>
        <taxon>Erysipelotrichia</taxon>
        <taxon>Erysipelotrichales</taxon>
        <taxon>Erysipelotrichaceae</taxon>
        <taxon>Faecalibaculum</taxon>
    </lineage>
</organism>
<dbReference type="PANTHER" id="PTHR30121:SF6">
    <property type="entry name" value="SLR6007 PROTEIN"/>
    <property type="match status" value="1"/>
</dbReference>
<evidence type="ECO:0000313" key="3">
    <source>
        <dbReference type="EMBL" id="AMK53767.1"/>
    </source>
</evidence>
<dbReference type="SUPFAM" id="SSF52540">
    <property type="entry name" value="P-loop containing nucleoside triphosphate hydrolases"/>
    <property type="match status" value="1"/>
</dbReference>